<evidence type="ECO:0000256" key="10">
    <source>
        <dbReference type="ARBA" id="ARBA00023242"/>
    </source>
</evidence>
<evidence type="ECO:0000256" key="7">
    <source>
        <dbReference type="ARBA" id="ARBA00022723"/>
    </source>
</evidence>
<evidence type="ECO:0000256" key="1">
    <source>
        <dbReference type="ARBA" id="ARBA00001946"/>
    </source>
</evidence>
<dbReference type="SUPFAM" id="SSF56784">
    <property type="entry name" value="HAD-like"/>
    <property type="match status" value="1"/>
</dbReference>
<keyword evidence="7" id="KW-0479">Metal-binding</keyword>
<dbReference type="GO" id="GO:0005737">
    <property type="term" value="C:cytoplasm"/>
    <property type="evidence" value="ECO:0007669"/>
    <property type="project" value="UniProtKB-SubCell"/>
</dbReference>
<evidence type="ECO:0000256" key="11">
    <source>
        <dbReference type="ARBA" id="ARBA00037258"/>
    </source>
</evidence>
<comment type="caution">
    <text evidence="15">The sequence shown here is derived from an EMBL/GenBank/DDBJ whole genome shotgun (WGS) entry which is preliminary data.</text>
</comment>
<dbReference type="InterPro" id="IPR006355">
    <property type="entry name" value="LHPP/HDHD2"/>
</dbReference>
<evidence type="ECO:0000313" key="15">
    <source>
        <dbReference type="EMBL" id="KAJ8957563.1"/>
    </source>
</evidence>
<evidence type="ECO:0000256" key="14">
    <source>
        <dbReference type="ARBA" id="ARBA00047820"/>
    </source>
</evidence>
<dbReference type="EC" id="3.6.1.1" evidence="5"/>
<dbReference type="InterPro" id="IPR036412">
    <property type="entry name" value="HAD-like_sf"/>
</dbReference>
<evidence type="ECO:0000256" key="8">
    <source>
        <dbReference type="ARBA" id="ARBA00022801"/>
    </source>
</evidence>
<keyword evidence="6" id="KW-0963">Cytoplasm</keyword>
<dbReference type="InterPro" id="IPR023214">
    <property type="entry name" value="HAD_sf"/>
</dbReference>
<comment type="similarity">
    <text evidence="4">Belongs to the HAD-like hydrolase superfamily.</text>
</comment>
<dbReference type="NCBIfam" id="TIGR01458">
    <property type="entry name" value="HAD-SF-IIA-hyp3"/>
    <property type="match status" value="1"/>
</dbReference>
<comment type="catalytic activity">
    <reaction evidence="14">
        <text>diphosphate + H2O = 2 phosphate + H(+)</text>
        <dbReference type="Rhea" id="RHEA:24576"/>
        <dbReference type="ChEBI" id="CHEBI:15377"/>
        <dbReference type="ChEBI" id="CHEBI:15378"/>
        <dbReference type="ChEBI" id="CHEBI:33019"/>
        <dbReference type="ChEBI" id="CHEBI:43474"/>
        <dbReference type="EC" id="3.6.1.1"/>
    </reaction>
</comment>
<dbReference type="PANTHER" id="PTHR19288:SF46">
    <property type="entry name" value="HALOACID DEHALOGENASE-LIKE HYDROLASE DOMAIN-CONTAINING PROTEIN 2"/>
    <property type="match status" value="1"/>
</dbReference>
<keyword evidence="16" id="KW-1185">Reference proteome</keyword>
<dbReference type="PANTHER" id="PTHR19288">
    <property type="entry name" value="4-NITROPHENYLPHOSPHATASE-RELATED"/>
    <property type="match status" value="1"/>
</dbReference>
<dbReference type="FunFam" id="3.40.50.1000:FF:000051">
    <property type="entry name" value="Phospholysine phosphohistidine inorganic pyrophosphate phosphatase"/>
    <property type="match status" value="1"/>
</dbReference>
<dbReference type="GO" id="GO:0005634">
    <property type="term" value="C:nucleus"/>
    <property type="evidence" value="ECO:0007669"/>
    <property type="project" value="UniProtKB-SubCell"/>
</dbReference>
<protein>
    <recommendedName>
        <fullName evidence="13">Haloacid dehalogenase-like hydrolase domain-containing protein 2</fullName>
        <ecNumber evidence="5">3.6.1.1</ecNumber>
    </recommendedName>
    <alternativeName>
        <fullName evidence="12">Phospholysine phosphohistidine inorganic pyrophosphate phosphatase</fullName>
    </alternativeName>
</protein>
<reference evidence="15" key="1">
    <citation type="journal article" date="2023" name="Insect Mol. Biol.">
        <title>Genome sequencing provides insights into the evolution of gene families encoding plant cell wall-degrading enzymes in longhorned beetles.</title>
        <authorList>
            <person name="Shin N.R."/>
            <person name="Okamura Y."/>
            <person name="Kirsch R."/>
            <person name="Pauchet Y."/>
        </authorList>
    </citation>
    <scope>NUCLEOTIDE SEQUENCE</scope>
    <source>
        <strain evidence="15">AMC_N1</strain>
    </source>
</reference>
<evidence type="ECO:0000256" key="9">
    <source>
        <dbReference type="ARBA" id="ARBA00022842"/>
    </source>
</evidence>
<evidence type="ECO:0000256" key="12">
    <source>
        <dbReference type="ARBA" id="ARBA00039357"/>
    </source>
</evidence>
<name>A0AAV8Z350_9CUCU</name>
<accession>A0AAV8Z350</accession>
<comment type="subcellular location">
    <subcellularLocation>
        <location evidence="3">Cytoplasm</location>
    </subcellularLocation>
    <subcellularLocation>
        <location evidence="2">Nucleus</location>
    </subcellularLocation>
</comment>
<comment type="function">
    <text evidence="11">Phosphatase that hydrolyzes imidodiphosphate, 3-phosphohistidine and 6-phospholysine. Has broad substrate specificity and can also hydrolyze inorganic diphosphate, but with lower efficiency.</text>
</comment>
<keyword evidence="9" id="KW-0460">Magnesium</keyword>
<proteinExistence type="inferred from homology"/>
<comment type="cofactor">
    <cofactor evidence="1">
        <name>Mg(2+)</name>
        <dbReference type="ChEBI" id="CHEBI:18420"/>
    </cofactor>
</comment>
<dbReference type="NCBIfam" id="TIGR01460">
    <property type="entry name" value="HAD-SF-IIA"/>
    <property type="match status" value="1"/>
</dbReference>
<evidence type="ECO:0000313" key="16">
    <source>
        <dbReference type="Proteomes" id="UP001162162"/>
    </source>
</evidence>
<dbReference type="AlphaFoldDB" id="A0AAV8Z350"/>
<evidence type="ECO:0000256" key="6">
    <source>
        <dbReference type="ARBA" id="ARBA00022490"/>
    </source>
</evidence>
<keyword evidence="8" id="KW-0378">Hydrolase</keyword>
<dbReference type="InterPro" id="IPR006357">
    <property type="entry name" value="HAD-SF_hydro_IIA"/>
</dbReference>
<evidence type="ECO:0000256" key="5">
    <source>
        <dbReference type="ARBA" id="ARBA00012146"/>
    </source>
</evidence>
<evidence type="ECO:0000256" key="4">
    <source>
        <dbReference type="ARBA" id="ARBA00007958"/>
    </source>
</evidence>
<keyword evidence="10" id="KW-0539">Nucleus</keyword>
<dbReference type="GO" id="GO:0004427">
    <property type="term" value="F:inorganic diphosphate phosphatase activity"/>
    <property type="evidence" value="ECO:0007669"/>
    <property type="project" value="UniProtKB-EC"/>
</dbReference>
<sequence>MHSSSSLRKHTLEVTKLLFAFNKIIDFNKKKMIRGVLIDLSGTLHIDNQAIPGCVEALKRLLTKKLHIKFVTNTTKESQRVLYERLIGLGFQVNKADIISSLGATRILLEKRNLKPMLMLSPEALEDFEGLACPLNDTPNAVVIGLAPTEFHYNRLNEAFRYLQGGAKLIAIHAGKYYKRNDGLALGPGCFVKGLEYSAQCTAELVGKPNKTALGNLPPEEAVMIGDDVSDDILGAMNAGLKGYLVQTGKYKMGDEQKITPPPTAVFPSFVEAVDEILLHVE</sequence>
<dbReference type="Proteomes" id="UP001162162">
    <property type="component" value="Unassembled WGS sequence"/>
</dbReference>
<organism evidence="15 16">
    <name type="scientific">Aromia moschata</name>
    <dbReference type="NCBI Taxonomy" id="1265417"/>
    <lineage>
        <taxon>Eukaryota</taxon>
        <taxon>Metazoa</taxon>
        <taxon>Ecdysozoa</taxon>
        <taxon>Arthropoda</taxon>
        <taxon>Hexapoda</taxon>
        <taxon>Insecta</taxon>
        <taxon>Pterygota</taxon>
        <taxon>Neoptera</taxon>
        <taxon>Endopterygota</taxon>
        <taxon>Coleoptera</taxon>
        <taxon>Polyphaga</taxon>
        <taxon>Cucujiformia</taxon>
        <taxon>Chrysomeloidea</taxon>
        <taxon>Cerambycidae</taxon>
        <taxon>Cerambycinae</taxon>
        <taxon>Callichromatini</taxon>
        <taxon>Aromia</taxon>
    </lineage>
</organism>
<evidence type="ECO:0000256" key="2">
    <source>
        <dbReference type="ARBA" id="ARBA00004123"/>
    </source>
</evidence>
<evidence type="ECO:0000256" key="13">
    <source>
        <dbReference type="ARBA" id="ARBA00039666"/>
    </source>
</evidence>
<gene>
    <name evidence="15" type="ORF">NQ318_020603</name>
</gene>
<evidence type="ECO:0000256" key="3">
    <source>
        <dbReference type="ARBA" id="ARBA00004496"/>
    </source>
</evidence>
<dbReference type="GO" id="GO:0016791">
    <property type="term" value="F:phosphatase activity"/>
    <property type="evidence" value="ECO:0007669"/>
    <property type="project" value="InterPro"/>
</dbReference>
<dbReference type="GO" id="GO:0046872">
    <property type="term" value="F:metal ion binding"/>
    <property type="evidence" value="ECO:0007669"/>
    <property type="project" value="UniProtKB-KW"/>
</dbReference>
<dbReference type="Pfam" id="PF13242">
    <property type="entry name" value="Hydrolase_like"/>
    <property type="match status" value="1"/>
</dbReference>
<dbReference type="Gene3D" id="3.40.50.1000">
    <property type="entry name" value="HAD superfamily/HAD-like"/>
    <property type="match status" value="2"/>
</dbReference>
<dbReference type="EMBL" id="JAPWTK010000022">
    <property type="protein sequence ID" value="KAJ8957563.1"/>
    <property type="molecule type" value="Genomic_DNA"/>
</dbReference>
<dbReference type="Pfam" id="PF13344">
    <property type="entry name" value="Hydrolase_6"/>
    <property type="match status" value="1"/>
</dbReference>